<keyword evidence="3" id="KW-1185">Reference proteome</keyword>
<dbReference type="Pfam" id="PF13569">
    <property type="entry name" value="DUF4132"/>
    <property type="match status" value="1"/>
</dbReference>
<dbReference type="RefSeq" id="WP_091051198.1">
    <property type="nucleotide sequence ID" value="NZ_FNGF01000004.1"/>
</dbReference>
<proteinExistence type="predicted"/>
<dbReference type="InterPro" id="IPR025406">
    <property type="entry name" value="DUF4132"/>
</dbReference>
<dbReference type="AlphaFoldDB" id="A0A1G9IJP2"/>
<dbReference type="OrthoDB" id="4554725at2"/>
<dbReference type="STRING" id="380244.SAMN05216298_3287"/>
<gene>
    <name evidence="2" type="ORF">SAMN05216298_3287</name>
</gene>
<accession>A0A1G9IJP2</accession>
<evidence type="ECO:0000313" key="2">
    <source>
        <dbReference type="EMBL" id="SDL25306.1"/>
    </source>
</evidence>
<dbReference type="Proteomes" id="UP000198662">
    <property type="component" value="Unassembled WGS sequence"/>
</dbReference>
<reference evidence="3" key="1">
    <citation type="submission" date="2016-10" db="EMBL/GenBank/DDBJ databases">
        <authorList>
            <person name="Varghese N."/>
            <person name="Submissions S."/>
        </authorList>
    </citation>
    <scope>NUCLEOTIDE SEQUENCE [LARGE SCALE GENOMIC DNA]</scope>
    <source>
        <strain evidence="3">CGMCC 4.3147</strain>
    </source>
</reference>
<evidence type="ECO:0000313" key="3">
    <source>
        <dbReference type="Proteomes" id="UP000198662"/>
    </source>
</evidence>
<sequence length="881" mass="96149">MGLPDEDAFALTADQLAAAAPRRGGRSARPFTMRPADTEWWRFTGVEQRREPLLTAAAHPETDLRIGAALRYYLGGEPDPLGAAAAFTVDDAVGTSFWRDSGYCQYDAWLGEHGAEFAASAVMAYFAVTTVHRVLYGLPDRGGAPVPLTAVPDGPARIPWRSFGRELLRLRTHLSTMPEAQFRTIEAVLESNGRNPVQRAVRAYLVPGRTDWVDTACAERAAGLIEGHESTVWLLRSVGSTAQLAAAGLLGHRFDALSRAHDHCSLLDGVGPDCAPLLLAASLAPALGDSEREALHDVLATLPRDDAVRFFLQHIETHRTWDRLQRVADRFPVRTLRAVAALTEDADTAQLARFIGLIRSHPVLDGPARDALDPADRNRVDALLAWRGHPPETADVPAALAAPPHGRRGAPWAAMVTATPVLTKGRRARLPQAAVEHLLAALALDTARDPHPAVEAAVAHCDPASLREFSWAVFATWNGAGDRANPWAFTQLARFADDATVRRLEALVHEWPGRSLHKRAVRGLELLGAIGTEEALSAVHRISRQASFKGLKKAAASEVDRIAARLGLDQEQLLDRLVPDVELDADGRMALDFGPRSFTVGFDEQLKPYVIDPKGKARRSLPRPAAGDDPEAAAAAAARFDRLKRGLKSVGTEQVGRLERAMTGGRVWSRSDFERFVAGHALMRHLARRLVWQYTTGRGWTAFRIAEDGGYADVRDDVLRLPERAAVRLPHPLHLGAETAAWAQLLTDYEVVQPFEQLARPVFTLTREEAATGRIARFEGRTVATGPLLGLQRARGWWQYTHVFSGAGAPLGLCREIRDRGWFMLGLSPGIDPADPGAAPHQTLNTVRFTAEESADADAPRDLDPLLASELLALLDRHTVR</sequence>
<feature type="domain" description="DUF4132" evidence="1">
    <location>
        <begin position="615"/>
        <end position="797"/>
    </location>
</feature>
<name>A0A1G9IJP2_9ACTN</name>
<organism evidence="2 3">
    <name type="scientific">Glycomyces sambucus</name>
    <dbReference type="NCBI Taxonomy" id="380244"/>
    <lineage>
        <taxon>Bacteria</taxon>
        <taxon>Bacillati</taxon>
        <taxon>Actinomycetota</taxon>
        <taxon>Actinomycetes</taxon>
        <taxon>Glycomycetales</taxon>
        <taxon>Glycomycetaceae</taxon>
        <taxon>Glycomyces</taxon>
    </lineage>
</organism>
<evidence type="ECO:0000259" key="1">
    <source>
        <dbReference type="Pfam" id="PF13569"/>
    </source>
</evidence>
<dbReference type="EMBL" id="FNGF01000004">
    <property type="protein sequence ID" value="SDL25306.1"/>
    <property type="molecule type" value="Genomic_DNA"/>
</dbReference>
<protein>
    <recommendedName>
        <fullName evidence="1">DUF4132 domain-containing protein</fullName>
    </recommendedName>
</protein>